<gene>
    <name evidence="2" type="ORF">Godav_023337</name>
</gene>
<name>A0A7J8SRV3_GOSDV</name>
<evidence type="ECO:0000256" key="1">
    <source>
        <dbReference type="SAM" id="MobiDB-lite"/>
    </source>
</evidence>
<dbReference type="Proteomes" id="UP000593561">
    <property type="component" value="Unassembled WGS sequence"/>
</dbReference>
<sequence>MPPYEEFPTKGEEAAPSNDIGWHFGTPVSSTKGNFVCKQLEKVSNHNMSDIKGKNSDEVLVVGVTFIENGDLLID</sequence>
<dbReference type="EMBL" id="JABFAC010000011">
    <property type="protein sequence ID" value="MBA0628653.1"/>
    <property type="molecule type" value="Genomic_DNA"/>
</dbReference>
<proteinExistence type="predicted"/>
<keyword evidence="3" id="KW-1185">Reference proteome</keyword>
<feature type="region of interest" description="Disordered" evidence="1">
    <location>
        <begin position="1"/>
        <end position="20"/>
    </location>
</feature>
<reference evidence="2 3" key="1">
    <citation type="journal article" date="2019" name="Genome Biol. Evol.">
        <title>Insights into the evolution of the New World diploid cottons (Gossypium, subgenus Houzingenia) based on genome sequencing.</title>
        <authorList>
            <person name="Grover C.E."/>
            <person name="Arick M.A. 2nd"/>
            <person name="Thrash A."/>
            <person name="Conover J.L."/>
            <person name="Sanders W.S."/>
            <person name="Peterson D.G."/>
            <person name="Frelichowski J.E."/>
            <person name="Scheffler J.A."/>
            <person name="Scheffler B.E."/>
            <person name="Wendel J.F."/>
        </authorList>
    </citation>
    <scope>NUCLEOTIDE SEQUENCE [LARGE SCALE GENOMIC DNA]</scope>
    <source>
        <strain evidence="2">27</strain>
        <tissue evidence="2">Leaf</tissue>
    </source>
</reference>
<dbReference type="AlphaFoldDB" id="A0A7J8SRV3"/>
<evidence type="ECO:0000313" key="2">
    <source>
        <dbReference type="EMBL" id="MBA0628653.1"/>
    </source>
</evidence>
<evidence type="ECO:0000313" key="3">
    <source>
        <dbReference type="Proteomes" id="UP000593561"/>
    </source>
</evidence>
<accession>A0A7J8SRV3</accession>
<comment type="caution">
    <text evidence="2">The sequence shown here is derived from an EMBL/GenBank/DDBJ whole genome shotgun (WGS) entry which is preliminary data.</text>
</comment>
<organism evidence="2 3">
    <name type="scientific">Gossypium davidsonii</name>
    <name type="common">Davidson's cotton</name>
    <name type="synonym">Gossypium klotzschianum subsp. davidsonii</name>
    <dbReference type="NCBI Taxonomy" id="34287"/>
    <lineage>
        <taxon>Eukaryota</taxon>
        <taxon>Viridiplantae</taxon>
        <taxon>Streptophyta</taxon>
        <taxon>Embryophyta</taxon>
        <taxon>Tracheophyta</taxon>
        <taxon>Spermatophyta</taxon>
        <taxon>Magnoliopsida</taxon>
        <taxon>eudicotyledons</taxon>
        <taxon>Gunneridae</taxon>
        <taxon>Pentapetalae</taxon>
        <taxon>rosids</taxon>
        <taxon>malvids</taxon>
        <taxon>Malvales</taxon>
        <taxon>Malvaceae</taxon>
        <taxon>Malvoideae</taxon>
        <taxon>Gossypium</taxon>
    </lineage>
</organism>
<protein>
    <submittedName>
        <fullName evidence="2">Uncharacterized protein</fullName>
    </submittedName>
</protein>